<dbReference type="AlphaFoldDB" id="A0A0A9DDB8"/>
<dbReference type="EMBL" id="GBRH01216138">
    <property type="protein sequence ID" value="JAD81757.1"/>
    <property type="molecule type" value="Transcribed_RNA"/>
</dbReference>
<proteinExistence type="predicted"/>
<sequence length="56" mass="6301">MNKWIFQVQSISSFSFLIAYYSPSCQCSLGGRICGLGCQSWLLFQRMIWSLGATVS</sequence>
<reference evidence="1" key="1">
    <citation type="submission" date="2014-09" db="EMBL/GenBank/DDBJ databases">
        <authorList>
            <person name="Magalhaes I.L.F."/>
            <person name="Oliveira U."/>
            <person name="Santos F.R."/>
            <person name="Vidigal T.H.D.A."/>
            <person name="Brescovit A.D."/>
            <person name="Santos A.J."/>
        </authorList>
    </citation>
    <scope>NUCLEOTIDE SEQUENCE</scope>
    <source>
        <tissue evidence="1">Shoot tissue taken approximately 20 cm above the soil surface</tissue>
    </source>
</reference>
<evidence type="ECO:0000313" key="1">
    <source>
        <dbReference type="EMBL" id="JAD81757.1"/>
    </source>
</evidence>
<accession>A0A0A9DDB8</accession>
<organism evidence="1">
    <name type="scientific">Arundo donax</name>
    <name type="common">Giant reed</name>
    <name type="synonym">Donax arundinaceus</name>
    <dbReference type="NCBI Taxonomy" id="35708"/>
    <lineage>
        <taxon>Eukaryota</taxon>
        <taxon>Viridiplantae</taxon>
        <taxon>Streptophyta</taxon>
        <taxon>Embryophyta</taxon>
        <taxon>Tracheophyta</taxon>
        <taxon>Spermatophyta</taxon>
        <taxon>Magnoliopsida</taxon>
        <taxon>Liliopsida</taxon>
        <taxon>Poales</taxon>
        <taxon>Poaceae</taxon>
        <taxon>PACMAD clade</taxon>
        <taxon>Arundinoideae</taxon>
        <taxon>Arundineae</taxon>
        <taxon>Arundo</taxon>
    </lineage>
</organism>
<reference evidence="1" key="2">
    <citation type="journal article" date="2015" name="Data Brief">
        <title>Shoot transcriptome of the giant reed, Arundo donax.</title>
        <authorList>
            <person name="Barrero R.A."/>
            <person name="Guerrero F.D."/>
            <person name="Moolhuijzen P."/>
            <person name="Goolsby J.A."/>
            <person name="Tidwell J."/>
            <person name="Bellgard S.E."/>
            <person name="Bellgard M.I."/>
        </authorList>
    </citation>
    <scope>NUCLEOTIDE SEQUENCE</scope>
    <source>
        <tissue evidence="1">Shoot tissue taken approximately 20 cm above the soil surface</tissue>
    </source>
</reference>
<protein>
    <submittedName>
        <fullName evidence="1">Uncharacterized protein</fullName>
    </submittedName>
</protein>
<name>A0A0A9DDB8_ARUDO</name>